<protein>
    <recommendedName>
        <fullName evidence="1">AAA+ ATPase domain-containing protein</fullName>
    </recommendedName>
</protein>
<accession>A0A2V1NZS3</accession>
<organism evidence="2 3">
    <name type="scientific">Salibaculum griseiflavum</name>
    <dbReference type="NCBI Taxonomy" id="1914409"/>
    <lineage>
        <taxon>Bacteria</taxon>
        <taxon>Pseudomonadati</taxon>
        <taxon>Pseudomonadota</taxon>
        <taxon>Alphaproteobacteria</taxon>
        <taxon>Rhodobacterales</taxon>
        <taxon>Roseobacteraceae</taxon>
        <taxon>Salibaculum</taxon>
    </lineage>
</organism>
<evidence type="ECO:0000313" key="3">
    <source>
        <dbReference type="Proteomes" id="UP000245293"/>
    </source>
</evidence>
<dbReference type="Gene3D" id="3.40.50.300">
    <property type="entry name" value="P-loop containing nucleotide triphosphate hydrolases"/>
    <property type="match status" value="1"/>
</dbReference>
<dbReference type="Proteomes" id="UP000245293">
    <property type="component" value="Unassembled WGS sequence"/>
</dbReference>
<proteinExistence type="predicted"/>
<dbReference type="Pfam" id="PF00004">
    <property type="entry name" value="AAA"/>
    <property type="match status" value="1"/>
</dbReference>
<evidence type="ECO:0000259" key="1">
    <source>
        <dbReference type="SMART" id="SM00382"/>
    </source>
</evidence>
<comment type="caution">
    <text evidence="2">The sequence shown here is derived from an EMBL/GenBank/DDBJ whole genome shotgun (WGS) entry which is preliminary data.</text>
</comment>
<dbReference type="CDD" id="cd00009">
    <property type="entry name" value="AAA"/>
    <property type="match status" value="1"/>
</dbReference>
<dbReference type="SMART" id="SM00382">
    <property type="entry name" value="AAA"/>
    <property type="match status" value="1"/>
</dbReference>
<gene>
    <name evidence="2" type="ORF">DFK10_16050</name>
</gene>
<dbReference type="EMBL" id="QETF01000034">
    <property type="protein sequence ID" value="PWG15596.1"/>
    <property type="molecule type" value="Genomic_DNA"/>
</dbReference>
<feature type="domain" description="AAA+ ATPase" evidence="1">
    <location>
        <begin position="60"/>
        <end position="185"/>
    </location>
</feature>
<sequence>MVTKAECSAIIRAAFPRCTSSRKGKDMNFEKKYEPQTIRDLVFADAAAQQIVTKYANSYPSKHLVLFGEPGAGKTVTARVIAKERSRQFHQAQDYLEVNGGQFTSETLAKIGGFQNFTRLSDGPVTVIINEINLLDPTQMSELRAILDSNQDLSIIATTNETTVATKQHNMLKKAFYNRFLELPLKVPPLNAWISRAQAILQAEGYNWTPQQVATLLQGSDSSARDIILKIELSI</sequence>
<dbReference type="InterPro" id="IPR003593">
    <property type="entry name" value="AAA+_ATPase"/>
</dbReference>
<dbReference type="InterPro" id="IPR027417">
    <property type="entry name" value="P-loop_NTPase"/>
</dbReference>
<dbReference type="OrthoDB" id="7344521at2"/>
<dbReference type="AlphaFoldDB" id="A0A2V1NZS3"/>
<dbReference type="GO" id="GO:0016887">
    <property type="term" value="F:ATP hydrolysis activity"/>
    <property type="evidence" value="ECO:0007669"/>
    <property type="project" value="InterPro"/>
</dbReference>
<dbReference type="InterPro" id="IPR003959">
    <property type="entry name" value="ATPase_AAA_core"/>
</dbReference>
<dbReference type="SUPFAM" id="SSF52540">
    <property type="entry name" value="P-loop containing nucleoside triphosphate hydrolases"/>
    <property type="match status" value="1"/>
</dbReference>
<dbReference type="GO" id="GO:0005524">
    <property type="term" value="F:ATP binding"/>
    <property type="evidence" value="ECO:0007669"/>
    <property type="project" value="InterPro"/>
</dbReference>
<keyword evidence="3" id="KW-1185">Reference proteome</keyword>
<evidence type="ECO:0000313" key="2">
    <source>
        <dbReference type="EMBL" id="PWG15596.1"/>
    </source>
</evidence>
<reference evidence="3" key="1">
    <citation type="submission" date="2018-05" db="EMBL/GenBank/DDBJ databases">
        <authorList>
            <person name="Du Z."/>
            <person name="Wang X."/>
        </authorList>
    </citation>
    <scope>NUCLEOTIDE SEQUENCE [LARGE SCALE GENOMIC DNA]</scope>
    <source>
        <strain evidence="3">WDS4C29</strain>
    </source>
</reference>
<name>A0A2V1NZS3_9RHOB</name>